<dbReference type="GO" id="GO:0030261">
    <property type="term" value="P:chromosome condensation"/>
    <property type="evidence" value="ECO:0007669"/>
    <property type="project" value="TreeGrafter"/>
</dbReference>
<feature type="compositionally biased region" description="Basic residues" evidence="7">
    <location>
        <begin position="216"/>
        <end position="238"/>
    </location>
</feature>
<dbReference type="SUPFAM" id="SSF46785">
    <property type="entry name" value="Winged helix' DNA-binding domain"/>
    <property type="match status" value="1"/>
</dbReference>
<evidence type="ECO:0000259" key="8">
    <source>
        <dbReference type="PROSITE" id="PS51504"/>
    </source>
</evidence>
<dbReference type="Pfam" id="PF00538">
    <property type="entry name" value="Linker_histone"/>
    <property type="match status" value="1"/>
</dbReference>
<evidence type="ECO:0000256" key="5">
    <source>
        <dbReference type="ARBA" id="ARBA00023242"/>
    </source>
</evidence>
<dbReference type="GO" id="GO:0005634">
    <property type="term" value="C:nucleus"/>
    <property type="evidence" value="ECO:0007669"/>
    <property type="project" value="UniProtKB-SubCell"/>
</dbReference>
<feature type="region of interest" description="Disordered" evidence="7">
    <location>
        <begin position="92"/>
        <end position="238"/>
    </location>
</feature>
<evidence type="ECO:0000256" key="7">
    <source>
        <dbReference type="SAM" id="MobiDB-lite"/>
    </source>
</evidence>
<dbReference type="PANTHER" id="PTHR11467">
    <property type="entry name" value="HISTONE H1"/>
    <property type="match status" value="1"/>
</dbReference>
<evidence type="ECO:0000313" key="9">
    <source>
        <dbReference type="EMBL" id="CAH1427865.1"/>
    </source>
</evidence>
<comment type="subcellular location">
    <subcellularLocation>
        <location evidence="2">Chromosome</location>
    </subcellularLocation>
    <subcellularLocation>
        <location evidence="1 6">Nucleus</location>
    </subcellularLocation>
</comment>
<dbReference type="PROSITE" id="PS51504">
    <property type="entry name" value="H15"/>
    <property type="match status" value="1"/>
</dbReference>
<name>A0AAU9MNJ2_9ASTR</name>
<organism evidence="9 10">
    <name type="scientific">Lactuca virosa</name>
    <dbReference type="NCBI Taxonomy" id="75947"/>
    <lineage>
        <taxon>Eukaryota</taxon>
        <taxon>Viridiplantae</taxon>
        <taxon>Streptophyta</taxon>
        <taxon>Embryophyta</taxon>
        <taxon>Tracheophyta</taxon>
        <taxon>Spermatophyta</taxon>
        <taxon>Magnoliopsida</taxon>
        <taxon>eudicotyledons</taxon>
        <taxon>Gunneridae</taxon>
        <taxon>Pentapetalae</taxon>
        <taxon>asterids</taxon>
        <taxon>campanulids</taxon>
        <taxon>Asterales</taxon>
        <taxon>Asteraceae</taxon>
        <taxon>Cichorioideae</taxon>
        <taxon>Cichorieae</taxon>
        <taxon>Lactucinae</taxon>
        <taxon>Lactuca</taxon>
    </lineage>
</organism>
<dbReference type="GO" id="GO:0000786">
    <property type="term" value="C:nucleosome"/>
    <property type="evidence" value="ECO:0007669"/>
    <property type="project" value="InterPro"/>
</dbReference>
<feature type="compositionally biased region" description="Basic residues" evidence="7">
    <location>
        <begin position="97"/>
        <end position="119"/>
    </location>
</feature>
<dbReference type="InterPro" id="IPR036390">
    <property type="entry name" value="WH_DNA-bd_sf"/>
</dbReference>
<feature type="domain" description="H15" evidence="8">
    <location>
        <begin position="39"/>
        <end position="109"/>
    </location>
</feature>
<keyword evidence="5 6" id="KW-0539">Nucleus</keyword>
<dbReference type="GO" id="GO:0003690">
    <property type="term" value="F:double-stranded DNA binding"/>
    <property type="evidence" value="ECO:0007669"/>
    <property type="project" value="TreeGrafter"/>
</dbReference>
<dbReference type="InterPro" id="IPR005819">
    <property type="entry name" value="H1/H5"/>
</dbReference>
<reference evidence="9 10" key="1">
    <citation type="submission" date="2022-01" db="EMBL/GenBank/DDBJ databases">
        <authorList>
            <person name="Xiong W."/>
            <person name="Schranz E."/>
        </authorList>
    </citation>
    <scope>NUCLEOTIDE SEQUENCE [LARGE SCALE GENOMIC DNA]</scope>
</reference>
<evidence type="ECO:0000256" key="2">
    <source>
        <dbReference type="ARBA" id="ARBA00004286"/>
    </source>
</evidence>
<keyword evidence="10" id="KW-1185">Reference proteome</keyword>
<keyword evidence="4 6" id="KW-0238">DNA-binding</keyword>
<dbReference type="GO" id="GO:0006334">
    <property type="term" value="P:nucleosome assembly"/>
    <property type="evidence" value="ECO:0007669"/>
    <property type="project" value="InterPro"/>
</dbReference>
<dbReference type="AlphaFoldDB" id="A0AAU9MNJ2"/>
<keyword evidence="3 6" id="KW-0158">Chromosome</keyword>
<comment type="caution">
    <text evidence="9">The sequence shown here is derived from an EMBL/GenBank/DDBJ whole genome shotgun (WGS) entry which is preliminary data.</text>
</comment>
<dbReference type="GO" id="GO:0030527">
    <property type="term" value="F:structural constituent of chromatin"/>
    <property type="evidence" value="ECO:0007669"/>
    <property type="project" value="InterPro"/>
</dbReference>
<comment type="similarity">
    <text evidence="6">Belongs to the histone H1/H5 family.</text>
</comment>
<dbReference type="PRINTS" id="PR00624">
    <property type="entry name" value="HISTONEH5"/>
</dbReference>
<feature type="region of interest" description="Disordered" evidence="7">
    <location>
        <begin position="1"/>
        <end position="37"/>
    </location>
</feature>
<evidence type="ECO:0000256" key="3">
    <source>
        <dbReference type="ARBA" id="ARBA00022454"/>
    </source>
</evidence>
<gene>
    <name evidence="9" type="ORF">LVIROSA_LOCUS14838</name>
</gene>
<protein>
    <recommendedName>
        <fullName evidence="8">H15 domain-containing protein</fullName>
    </recommendedName>
</protein>
<feature type="compositionally biased region" description="Low complexity" evidence="7">
    <location>
        <begin position="9"/>
        <end position="20"/>
    </location>
</feature>
<dbReference type="CDD" id="cd00073">
    <property type="entry name" value="H15"/>
    <property type="match status" value="1"/>
</dbReference>
<evidence type="ECO:0000256" key="4">
    <source>
        <dbReference type="ARBA" id="ARBA00023125"/>
    </source>
</evidence>
<dbReference type="PANTHER" id="PTHR11467:SF119">
    <property type="entry name" value="HISTONE H5, WINGED HELIX-LIKE DNA-BINDING DOMAIN SUPERFAMILY"/>
    <property type="match status" value="1"/>
</dbReference>
<evidence type="ECO:0000256" key="1">
    <source>
        <dbReference type="ARBA" id="ARBA00004123"/>
    </source>
</evidence>
<feature type="compositionally biased region" description="Low complexity" evidence="7">
    <location>
        <begin position="152"/>
        <end position="191"/>
    </location>
</feature>
<proteinExistence type="inferred from homology"/>
<evidence type="ECO:0000256" key="6">
    <source>
        <dbReference type="RuleBase" id="RU003894"/>
    </source>
</evidence>
<feature type="compositionally biased region" description="Basic residues" evidence="7">
    <location>
        <begin position="128"/>
        <end position="138"/>
    </location>
</feature>
<sequence>MATEQPIVATEPTTKGAAKATKFKKAKKPSAPMTKDAPLHPQYFEMIKDTIVSLKERNSSSVQAISKFIEEKYKNIPANYKKLLLNRRNKETAAGKLVKKPKTAVKKPAAKKAPTKKKVAASAPKAKAPAKLKAKAKAKAPAAKAKEALVQKAKPFAKPKAASAPKANPTAKSKAAAKPKTPTKPVAKSAKTSTRSTPGRTAAAPKSASIPAVKKTPAKKPAVPKKQRHRKGRNEREC</sequence>
<accession>A0AAU9MNJ2</accession>
<dbReference type="SMART" id="SM00526">
    <property type="entry name" value="H15"/>
    <property type="match status" value="1"/>
</dbReference>
<dbReference type="GO" id="GO:0031492">
    <property type="term" value="F:nucleosomal DNA binding"/>
    <property type="evidence" value="ECO:0007669"/>
    <property type="project" value="TreeGrafter"/>
</dbReference>
<dbReference type="Gene3D" id="1.10.10.10">
    <property type="entry name" value="Winged helix-like DNA-binding domain superfamily/Winged helix DNA-binding domain"/>
    <property type="match status" value="1"/>
</dbReference>
<dbReference type="EMBL" id="CAKMRJ010002223">
    <property type="protein sequence ID" value="CAH1427865.1"/>
    <property type="molecule type" value="Genomic_DNA"/>
</dbReference>
<dbReference type="InterPro" id="IPR036388">
    <property type="entry name" value="WH-like_DNA-bd_sf"/>
</dbReference>
<evidence type="ECO:0000313" key="10">
    <source>
        <dbReference type="Proteomes" id="UP001157418"/>
    </source>
</evidence>
<dbReference type="Proteomes" id="UP001157418">
    <property type="component" value="Unassembled WGS sequence"/>
</dbReference>
<dbReference type="GO" id="GO:0045910">
    <property type="term" value="P:negative regulation of DNA recombination"/>
    <property type="evidence" value="ECO:0007669"/>
    <property type="project" value="TreeGrafter"/>
</dbReference>
<dbReference type="InterPro" id="IPR005818">
    <property type="entry name" value="Histone_H1/H5_H15"/>
</dbReference>